<organism evidence="2 3">
    <name type="scientific">Rubritalea spongiae</name>
    <dbReference type="NCBI Taxonomy" id="430797"/>
    <lineage>
        <taxon>Bacteria</taxon>
        <taxon>Pseudomonadati</taxon>
        <taxon>Verrucomicrobiota</taxon>
        <taxon>Verrucomicrobiia</taxon>
        <taxon>Verrucomicrobiales</taxon>
        <taxon>Rubritaleaceae</taxon>
        <taxon>Rubritalea</taxon>
    </lineage>
</organism>
<keyword evidence="1" id="KW-0472">Membrane</keyword>
<evidence type="ECO:0000313" key="3">
    <source>
        <dbReference type="Proteomes" id="UP001597297"/>
    </source>
</evidence>
<dbReference type="Proteomes" id="UP001597297">
    <property type="component" value="Unassembled WGS sequence"/>
</dbReference>
<reference evidence="3" key="1">
    <citation type="journal article" date="2019" name="Int. J. Syst. Evol. Microbiol.">
        <title>The Global Catalogue of Microorganisms (GCM) 10K type strain sequencing project: providing services to taxonomists for standard genome sequencing and annotation.</title>
        <authorList>
            <consortium name="The Broad Institute Genomics Platform"/>
            <consortium name="The Broad Institute Genome Sequencing Center for Infectious Disease"/>
            <person name="Wu L."/>
            <person name="Ma J."/>
        </authorList>
    </citation>
    <scope>NUCLEOTIDE SEQUENCE [LARGE SCALE GENOMIC DNA]</scope>
    <source>
        <strain evidence="3">JCM 16545</strain>
    </source>
</reference>
<keyword evidence="1" id="KW-0812">Transmembrane</keyword>
<sequence length="307" mass="35116">MRTKPVAISAADSVKKVDEEWEEDVPIEYLAEHSRGLPWHMLIPAGLVGVILFSVLVSLLFQTKEQPVSGGTSLVEASAPVVEEEVLSEMSDEERQARVKTYLNELVQSSSIAELESIVRPVPDLREKLENYYESHELNFKEVESVNQLLPVTSMEGVYLCSSVSEDGWHGLSVIFQRGNQFLLDWESFVAYCDVDWDKIKEVFPKEPITVRAVRSRSEYYNHGFDSETYQSFELMRNDSDTRFYAYVRRGSVAYSRLLPVGVSEIGIEMTLRVRYPEDAVGKNQLLIEEVVSDSWVVDYKKESYEN</sequence>
<keyword evidence="1" id="KW-1133">Transmembrane helix</keyword>
<keyword evidence="3" id="KW-1185">Reference proteome</keyword>
<protein>
    <submittedName>
        <fullName evidence="2">Uncharacterized protein</fullName>
    </submittedName>
</protein>
<evidence type="ECO:0000313" key="2">
    <source>
        <dbReference type="EMBL" id="MFD2277401.1"/>
    </source>
</evidence>
<proteinExistence type="predicted"/>
<feature type="transmembrane region" description="Helical" evidence="1">
    <location>
        <begin position="39"/>
        <end position="61"/>
    </location>
</feature>
<evidence type="ECO:0000256" key="1">
    <source>
        <dbReference type="SAM" id="Phobius"/>
    </source>
</evidence>
<dbReference type="EMBL" id="JBHUJC010000041">
    <property type="protein sequence ID" value="MFD2277401.1"/>
    <property type="molecule type" value="Genomic_DNA"/>
</dbReference>
<comment type="caution">
    <text evidence="2">The sequence shown here is derived from an EMBL/GenBank/DDBJ whole genome shotgun (WGS) entry which is preliminary data.</text>
</comment>
<name>A0ABW5E438_9BACT</name>
<gene>
    <name evidence="2" type="ORF">ACFSQZ_13050</name>
</gene>
<accession>A0ABW5E438</accession>